<evidence type="ECO:0000313" key="2">
    <source>
        <dbReference type="EMBL" id="AEI62988.1"/>
    </source>
</evidence>
<evidence type="ECO:0000256" key="1">
    <source>
        <dbReference type="SAM" id="MobiDB-lite"/>
    </source>
</evidence>
<feature type="compositionally biased region" description="Basic residues" evidence="1">
    <location>
        <begin position="100"/>
        <end position="110"/>
    </location>
</feature>
<feature type="region of interest" description="Disordered" evidence="1">
    <location>
        <begin position="76"/>
        <end position="110"/>
    </location>
</feature>
<reference evidence="2 3" key="1">
    <citation type="journal article" date="2011" name="J. Bacteriol.">
        <title>Genome sequence of the halotolerant marine bacterium Myxococcus fulvus HW-1.</title>
        <authorList>
            <person name="Li Z.F."/>
            <person name="Li X."/>
            <person name="Liu H."/>
            <person name="Liu X."/>
            <person name="Han K."/>
            <person name="Wu Z.H."/>
            <person name="Hu W."/>
            <person name="Li F.F."/>
            <person name="Li Y.Z."/>
        </authorList>
    </citation>
    <scope>NUCLEOTIDE SEQUENCE [LARGE SCALE GENOMIC DNA]</scope>
    <source>
        <strain evidence="3">ATCC BAA-855 / HW-1</strain>
    </source>
</reference>
<dbReference type="STRING" id="483219.LILAB_05335"/>
<organism evidence="2 3">
    <name type="scientific">Myxococcus fulvus (strain ATCC BAA-855 / HW-1)</name>
    <dbReference type="NCBI Taxonomy" id="483219"/>
    <lineage>
        <taxon>Bacteria</taxon>
        <taxon>Pseudomonadati</taxon>
        <taxon>Myxococcota</taxon>
        <taxon>Myxococcia</taxon>
        <taxon>Myxococcales</taxon>
        <taxon>Cystobacterineae</taxon>
        <taxon>Myxococcaceae</taxon>
        <taxon>Myxococcus</taxon>
    </lineage>
</organism>
<dbReference type="AlphaFoldDB" id="F8CPW5"/>
<protein>
    <submittedName>
        <fullName evidence="2">Uncharacterized protein</fullName>
    </submittedName>
</protein>
<proteinExistence type="predicted"/>
<feature type="region of interest" description="Disordered" evidence="1">
    <location>
        <begin position="1"/>
        <end position="23"/>
    </location>
</feature>
<evidence type="ECO:0000313" key="3">
    <source>
        <dbReference type="Proteomes" id="UP000000488"/>
    </source>
</evidence>
<accession>F8CPW5</accession>
<dbReference type="HOGENOM" id="CLU_2168234_0_0_7"/>
<gene>
    <name evidence="2" type="ordered locus">LILAB_05335</name>
</gene>
<dbReference type="EMBL" id="CP002830">
    <property type="protein sequence ID" value="AEI62988.1"/>
    <property type="molecule type" value="Genomic_DNA"/>
</dbReference>
<dbReference type="KEGG" id="mfu:LILAB_05335"/>
<name>F8CPW5_MYXFH</name>
<sequence length="110" mass="11555">MDTGSPAEMATQPRPPPTWLSSTTTLTEPLLTVMPAPRPDTQPVLVMTLPRMMALPTATKSMPCSCSLPASLPLLKPATRLPSNDRPVRGGPGRGLRAPGGKRRCGSPTA</sequence>
<dbReference type="Proteomes" id="UP000000488">
    <property type="component" value="Chromosome"/>
</dbReference>